<proteinExistence type="predicted"/>
<sequence>MPITKFHAFALLQFAGDHAAAAAALRQAGSGSRTNKPSPVVDHPPAEANGTRPNPIGDGVSPTVTSTRVVQPPPHVETWGPSEDGLARALVAHHGHELRYCPQRGRWLVWTGYRWLWDEAGRHREYVRAFARQLPSGEGWWRFRARALSAAGVSGIARMAQTDPSLTVHVGQPDAHPYELNTPAGIVDLRSGELRGPDPTRLHPRIEA</sequence>
<organism evidence="3 4">
    <name type="scientific">Rugosimonospora africana</name>
    <dbReference type="NCBI Taxonomy" id="556532"/>
    <lineage>
        <taxon>Bacteria</taxon>
        <taxon>Bacillati</taxon>
        <taxon>Actinomycetota</taxon>
        <taxon>Actinomycetes</taxon>
        <taxon>Micromonosporales</taxon>
        <taxon>Micromonosporaceae</taxon>
        <taxon>Rugosimonospora</taxon>
    </lineage>
</organism>
<evidence type="ECO:0000313" key="3">
    <source>
        <dbReference type="EMBL" id="GIH20542.1"/>
    </source>
</evidence>
<evidence type="ECO:0000313" key="4">
    <source>
        <dbReference type="Proteomes" id="UP000642748"/>
    </source>
</evidence>
<evidence type="ECO:0000256" key="1">
    <source>
        <dbReference type="SAM" id="MobiDB-lite"/>
    </source>
</evidence>
<dbReference type="Proteomes" id="UP000642748">
    <property type="component" value="Unassembled WGS sequence"/>
</dbReference>
<dbReference type="EMBL" id="BONZ01000100">
    <property type="protein sequence ID" value="GIH20542.1"/>
    <property type="molecule type" value="Genomic_DNA"/>
</dbReference>
<feature type="region of interest" description="Disordered" evidence="1">
    <location>
        <begin position="26"/>
        <end position="60"/>
    </location>
</feature>
<feature type="domain" description="Bacteriophage/plasmid primase P4 C-terminal" evidence="2">
    <location>
        <begin position="87"/>
        <end position="208"/>
    </location>
</feature>
<comment type="caution">
    <text evidence="3">The sequence shown here is derived from an EMBL/GenBank/DDBJ whole genome shotgun (WGS) entry which is preliminary data.</text>
</comment>
<accession>A0A8J3R290</accession>
<name>A0A8J3R290_9ACTN</name>
<reference evidence="3" key="1">
    <citation type="submission" date="2021-01" db="EMBL/GenBank/DDBJ databases">
        <title>Whole genome shotgun sequence of Rugosimonospora africana NBRC 104875.</title>
        <authorList>
            <person name="Komaki H."/>
            <person name="Tamura T."/>
        </authorList>
    </citation>
    <scope>NUCLEOTIDE SEQUENCE</scope>
    <source>
        <strain evidence="3">NBRC 104875</strain>
    </source>
</reference>
<dbReference type="SMART" id="SM00885">
    <property type="entry name" value="D5_N"/>
    <property type="match status" value="1"/>
</dbReference>
<evidence type="ECO:0000259" key="2">
    <source>
        <dbReference type="SMART" id="SM00885"/>
    </source>
</evidence>
<protein>
    <recommendedName>
        <fullName evidence="2">Bacteriophage/plasmid primase P4 C-terminal domain-containing protein</fullName>
    </recommendedName>
</protein>
<dbReference type="InterPro" id="IPR014818">
    <property type="entry name" value="Phage/plasmid_primase_P4_C"/>
</dbReference>
<gene>
    <name evidence="3" type="ORF">Raf01_87140</name>
</gene>
<keyword evidence="4" id="KW-1185">Reference proteome</keyword>
<dbReference type="Pfam" id="PF08706">
    <property type="entry name" value="D5_N"/>
    <property type="match status" value="1"/>
</dbReference>
<dbReference type="AlphaFoldDB" id="A0A8J3R290"/>